<evidence type="ECO:0000313" key="3">
    <source>
        <dbReference type="Proteomes" id="UP001457282"/>
    </source>
</evidence>
<protein>
    <submittedName>
        <fullName evidence="2">Uncharacterized protein</fullName>
    </submittedName>
</protein>
<dbReference type="Proteomes" id="UP001457282">
    <property type="component" value="Unassembled WGS sequence"/>
</dbReference>
<accession>A0AAW1VYT7</accession>
<evidence type="ECO:0000313" key="2">
    <source>
        <dbReference type="EMBL" id="KAK9912216.1"/>
    </source>
</evidence>
<dbReference type="AlphaFoldDB" id="A0AAW1VYT7"/>
<evidence type="ECO:0000256" key="1">
    <source>
        <dbReference type="SAM" id="MobiDB-lite"/>
    </source>
</evidence>
<feature type="region of interest" description="Disordered" evidence="1">
    <location>
        <begin position="64"/>
        <end position="85"/>
    </location>
</feature>
<sequence length="85" mass="9454">MRPVPFGSSPGPPSKPDQPLGLSWPESPESGPKGLRRRHVLARRQVPIFRPNWIAKPHGLEAIIPGTQRHRPRRNLWPDGAGTTT</sequence>
<feature type="region of interest" description="Disordered" evidence="1">
    <location>
        <begin position="1"/>
        <end position="37"/>
    </location>
</feature>
<proteinExistence type="predicted"/>
<keyword evidence="3" id="KW-1185">Reference proteome</keyword>
<name>A0AAW1VYT7_RUBAR</name>
<reference evidence="2 3" key="1">
    <citation type="journal article" date="2023" name="G3 (Bethesda)">
        <title>A chromosome-length genome assembly and annotation of blackberry (Rubus argutus, cv. 'Hillquist').</title>
        <authorList>
            <person name="Bruna T."/>
            <person name="Aryal R."/>
            <person name="Dudchenko O."/>
            <person name="Sargent D.J."/>
            <person name="Mead D."/>
            <person name="Buti M."/>
            <person name="Cavallini A."/>
            <person name="Hytonen T."/>
            <person name="Andres J."/>
            <person name="Pham M."/>
            <person name="Weisz D."/>
            <person name="Mascagni F."/>
            <person name="Usai G."/>
            <person name="Natali L."/>
            <person name="Bassil N."/>
            <person name="Fernandez G.E."/>
            <person name="Lomsadze A."/>
            <person name="Armour M."/>
            <person name="Olukolu B."/>
            <person name="Poorten T."/>
            <person name="Britton C."/>
            <person name="Davik J."/>
            <person name="Ashrafi H."/>
            <person name="Aiden E.L."/>
            <person name="Borodovsky M."/>
            <person name="Worthington M."/>
        </authorList>
    </citation>
    <scope>NUCLEOTIDE SEQUENCE [LARGE SCALE GENOMIC DNA]</scope>
    <source>
        <strain evidence="2">PI 553951</strain>
    </source>
</reference>
<organism evidence="2 3">
    <name type="scientific">Rubus argutus</name>
    <name type="common">Southern blackberry</name>
    <dbReference type="NCBI Taxonomy" id="59490"/>
    <lineage>
        <taxon>Eukaryota</taxon>
        <taxon>Viridiplantae</taxon>
        <taxon>Streptophyta</taxon>
        <taxon>Embryophyta</taxon>
        <taxon>Tracheophyta</taxon>
        <taxon>Spermatophyta</taxon>
        <taxon>Magnoliopsida</taxon>
        <taxon>eudicotyledons</taxon>
        <taxon>Gunneridae</taxon>
        <taxon>Pentapetalae</taxon>
        <taxon>rosids</taxon>
        <taxon>fabids</taxon>
        <taxon>Rosales</taxon>
        <taxon>Rosaceae</taxon>
        <taxon>Rosoideae</taxon>
        <taxon>Rosoideae incertae sedis</taxon>
        <taxon>Rubus</taxon>
    </lineage>
</organism>
<comment type="caution">
    <text evidence="2">The sequence shown here is derived from an EMBL/GenBank/DDBJ whole genome shotgun (WGS) entry which is preliminary data.</text>
</comment>
<dbReference type="EMBL" id="JBEDUW010000007">
    <property type="protein sequence ID" value="KAK9912216.1"/>
    <property type="molecule type" value="Genomic_DNA"/>
</dbReference>
<gene>
    <name evidence="2" type="ORF">M0R45_036087</name>
</gene>